<dbReference type="InterPro" id="IPR002694">
    <property type="entry name" value="Znf_CHC2"/>
</dbReference>
<feature type="region of interest" description="Disordered" evidence="13">
    <location>
        <begin position="437"/>
        <end position="493"/>
    </location>
</feature>
<reference evidence="16" key="1">
    <citation type="journal article" date="2019" name="Int. J. Syst. Evol. Microbiol.">
        <title>The Global Catalogue of Microorganisms (GCM) 10K type strain sequencing project: providing services to taxonomists for standard genome sequencing and annotation.</title>
        <authorList>
            <consortium name="The Broad Institute Genomics Platform"/>
            <consortium name="The Broad Institute Genome Sequencing Center for Infectious Disease"/>
            <person name="Wu L."/>
            <person name="Ma J."/>
        </authorList>
    </citation>
    <scope>NUCLEOTIDE SEQUENCE [LARGE SCALE GENOMIC DNA]</scope>
    <source>
        <strain evidence="16">KCTC 23701</strain>
    </source>
</reference>
<keyword evidence="5 12" id="KW-0235">DNA replication</keyword>
<evidence type="ECO:0000256" key="1">
    <source>
        <dbReference type="ARBA" id="ARBA00022478"/>
    </source>
</evidence>
<comment type="cofactor">
    <cofactor evidence="12">
        <name>Zn(2+)</name>
        <dbReference type="ChEBI" id="CHEBI:29105"/>
    </cofactor>
    <text evidence="12">Binds 1 zinc ion per monomer.</text>
</comment>
<dbReference type="EMBL" id="BMYO01000007">
    <property type="protein sequence ID" value="GHD66198.1"/>
    <property type="molecule type" value="Genomic_DNA"/>
</dbReference>
<keyword evidence="1 12" id="KW-0240">DNA-directed RNA polymerase</keyword>
<dbReference type="RefSeq" id="WP_189461528.1">
    <property type="nucleotide sequence ID" value="NZ_BMYO01000007.1"/>
</dbReference>
<dbReference type="Proteomes" id="UP000604737">
    <property type="component" value="Unassembled WGS sequence"/>
</dbReference>
<comment type="catalytic activity">
    <reaction evidence="12">
        <text>ssDNA + n NTP = ssDNA/pppN(pN)n-1 hybrid + (n-1) diphosphate.</text>
        <dbReference type="EC" id="2.7.7.101"/>
    </reaction>
</comment>
<dbReference type="InterPro" id="IPR019475">
    <property type="entry name" value="DNA_primase_DnaB-bd"/>
</dbReference>
<dbReference type="PANTHER" id="PTHR30313">
    <property type="entry name" value="DNA PRIMASE"/>
    <property type="match status" value="1"/>
</dbReference>
<evidence type="ECO:0000256" key="13">
    <source>
        <dbReference type="SAM" id="MobiDB-lite"/>
    </source>
</evidence>
<dbReference type="InterPro" id="IPR006295">
    <property type="entry name" value="DNA_primase_DnaG"/>
</dbReference>
<dbReference type="InterPro" id="IPR034151">
    <property type="entry name" value="TOPRIM_DnaG_bac"/>
</dbReference>
<keyword evidence="8 12" id="KW-0862">Zinc</keyword>
<comment type="function">
    <text evidence="12">RNA polymerase that catalyzes the synthesis of short RNA molecules used as primers for DNA polymerase during DNA replication.</text>
</comment>
<dbReference type="SMART" id="SM00493">
    <property type="entry name" value="TOPRIM"/>
    <property type="match status" value="1"/>
</dbReference>
<dbReference type="HAMAP" id="MF_00974">
    <property type="entry name" value="DNA_primase_DnaG"/>
    <property type="match status" value="1"/>
</dbReference>
<dbReference type="Gene3D" id="1.10.860.10">
    <property type="entry name" value="DNAb Helicase, Chain A"/>
    <property type="match status" value="1"/>
</dbReference>
<gene>
    <name evidence="12" type="primary">dnaG</name>
    <name evidence="15" type="ORF">GCM10007350_28130</name>
</gene>
<keyword evidence="4 12" id="KW-0548">Nucleotidyltransferase</keyword>
<sequence>MARIPESFIQDLLNRVDIVDVVERYLPLKKAGQNYHACCPFHKEKTPSFTVSQSKQFYHCFGCGVHGSAISFVMEYEALPFPDAVKKLAESVGLTVPQEAGGFAEAPRAEPGVFDVLKAACDFYRQQLKTAPAAIAYLKGRGLDGKTAARYGLGYSPGGDDWQALKQVFADYDWNKLIAEAGLVIDKEDSKRRYDRFRDRVMFPIQNQRGSVIGFGGRVMGQGEPKYLNSPETPVFEKGRELYGLSQARGAIRDTNRVLVVEGYMDVVMLAQHGVEYAVATLGTACTPEHVRKLLKLADDVVFCFDGDRAGRKAAWRALENSLELIADGKKLTFLFLPAEHDPDSFVREFGREAFEARVLQDAVPLAQFLLRELSSQVELESEEGRARLIHLAKPHLVRVRAPAYALMLKKRLAELCRLEMSELDLILGGEGVVPNVMPEPDHAPETARSHFDGGWRREGGGERWKGRGKGRNGDWRDRRDRPLAPLPRPRSQRDPLTQLLQLVLTEPALAVTAEPVWQVWPREGRAALAIGVLDAARAHPQFERGSQLLELWRDESGYTELARAMTQGAAEFERMAPDERAVEFSAVMAMAAQALARPATLDRRSELEYRAAHGGLTELEKQEYLALLAAR</sequence>
<dbReference type="InterPro" id="IPR006171">
    <property type="entry name" value="TOPRIM_dom"/>
</dbReference>
<evidence type="ECO:0000256" key="7">
    <source>
        <dbReference type="ARBA" id="ARBA00022771"/>
    </source>
</evidence>
<dbReference type="Gene3D" id="3.40.1360.10">
    <property type="match status" value="1"/>
</dbReference>
<dbReference type="InterPro" id="IPR030846">
    <property type="entry name" value="DnaG_bac"/>
</dbReference>
<dbReference type="InterPro" id="IPR037068">
    <property type="entry name" value="DNA_primase_core_N_sf"/>
</dbReference>
<dbReference type="Gene3D" id="1.20.50.20">
    <property type="entry name" value="DnaG, RNA polymerase domain, helical bundle"/>
    <property type="match status" value="1"/>
</dbReference>
<evidence type="ECO:0000313" key="15">
    <source>
        <dbReference type="EMBL" id="GHD66198.1"/>
    </source>
</evidence>
<evidence type="ECO:0000259" key="14">
    <source>
        <dbReference type="PROSITE" id="PS50880"/>
    </source>
</evidence>
<dbReference type="SUPFAM" id="SSF56731">
    <property type="entry name" value="DNA primase core"/>
    <property type="match status" value="1"/>
</dbReference>
<dbReference type="Pfam" id="PF01807">
    <property type="entry name" value="Zn_ribbon_DnaG"/>
    <property type="match status" value="1"/>
</dbReference>
<comment type="similarity">
    <text evidence="12">Belongs to the DnaG primase family.</text>
</comment>
<evidence type="ECO:0000256" key="12">
    <source>
        <dbReference type="HAMAP-Rule" id="MF_00974"/>
    </source>
</evidence>
<dbReference type="Pfam" id="PF13662">
    <property type="entry name" value="Toprim_4"/>
    <property type="match status" value="1"/>
</dbReference>
<evidence type="ECO:0000256" key="2">
    <source>
        <dbReference type="ARBA" id="ARBA00022515"/>
    </source>
</evidence>
<keyword evidence="11 12" id="KW-0804">Transcription</keyword>
<dbReference type="CDD" id="cd03364">
    <property type="entry name" value="TOPRIM_DnaG_primases"/>
    <property type="match status" value="1"/>
</dbReference>
<evidence type="ECO:0000256" key="10">
    <source>
        <dbReference type="ARBA" id="ARBA00023125"/>
    </source>
</evidence>
<feature type="domain" description="Toprim" evidence="14">
    <location>
        <begin position="256"/>
        <end position="338"/>
    </location>
</feature>
<dbReference type="SUPFAM" id="SSF117023">
    <property type="entry name" value="DNA primase DnaG, C-terminal domain"/>
    <property type="match status" value="1"/>
</dbReference>
<comment type="caution">
    <text evidence="15">The sequence shown here is derived from an EMBL/GenBank/DDBJ whole genome shotgun (WGS) entry which is preliminary data.</text>
</comment>
<keyword evidence="10 12" id="KW-0238">DNA-binding</keyword>
<organism evidence="15 16">
    <name type="scientific">Jeongeupia chitinilytica</name>
    <dbReference type="NCBI Taxonomy" id="1041641"/>
    <lineage>
        <taxon>Bacteria</taxon>
        <taxon>Pseudomonadati</taxon>
        <taxon>Pseudomonadota</taxon>
        <taxon>Betaproteobacteria</taxon>
        <taxon>Neisseriales</taxon>
        <taxon>Chitinibacteraceae</taxon>
        <taxon>Jeongeupia</taxon>
    </lineage>
</organism>
<dbReference type="InterPro" id="IPR013264">
    <property type="entry name" value="DNAG_N"/>
</dbReference>
<protein>
    <recommendedName>
        <fullName evidence="12">DNA primase</fullName>
        <ecNumber evidence="12">2.7.7.101</ecNumber>
    </recommendedName>
</protein>
<dbReference type="InterPro" id="IPR036977">
    <property type="entry name" value="DNA_primase_Znf_CHC2"/>
</dbReference>
<evidence type="ECO:0000256" key="8">
    <source>
        <dbReference type="ARBA" id="ARBA00022833"/>
    </source>
</evidence>
<keyword evidence="9" id="KW-0460">Magnesium</keyword>
<evidence type="ECO:0000313" key="16">
    <source>
        <dbReference type="Proteomes" id="UP000604737"/>
    </source>
</evidence>
<dbReference type="PROSITE" id="PS50880">
    <property type="entry name" value="TOPRIM"/>
    <property type="match status" value="1"/>
</dbReference>
<dbReference type="Gene3D" id="3.90.580.10">
    <property type="entry name" value="Zinc finger, CHC2-type domain"/>
    <property type="match status" value="1"/>
</dbReference>
<comment type="domain">
    <text evidence="12">Contains an N-terminal zinc-binding domain, a central core domain that contains the primase activity, and a C-terminal DnaB-binding domain.</text>
</comment>
<keyword evidence="16" id="KW-1185">Reference proteome</keyword>
<keyword evidence="2 12" id="KW-0639">Primosome</keyword>
<evidence type="ECO:0000256" key="4">
    <source>
        <dbReference type="ARBA" id="ARBA00022695"/>
    </source>
</evidence>
<accession>A0ABQ3H2J1</accession>
<keyword evidence="7 12" id="KW-0863">Zinc-finger</keyword>
<dbReference type="SMART" id="SM00400">
    <property type="entry name" value="ZnF_CHCC"/>
    <property type="match status" value="1"/>
</dbReference>
<evidence type="ECO:0000256" key="6">
    <source>
        <dbReference type="ARBA" id="ARBA00022723"/>
    </source>
</evidence>
<feature type="zinc finger region" description="CHC2-type" evidence="12">
    <location>
        <begin position="39"/>
        <end position="63"/>
    </location>
</feature>
<comment type="subunit">
    <text evidence="12">Monomer. Interacts with DnaB.</text>
</comment>
<keyword evidence="6 12" id="KW-0479">Metal-binding</keyword>
<evidence type="ECO:0000256" key="11">
    <source>
        <dbReference type="ARBA" id="ARBA00023163"/>
    </source>
</evidence>
<dbReference type="SUPFAM" id="SSF57783">
    <property type="entry name" value="Zinc beta-ribbon"/>
    <property type="match status" value="1"/>
</dbReference>
<dbReference type="InterPro" id="IPR016136">
    <property type="entry name" value="DNA_helicase_N/primase_C"/>
</dbReference>
<proteinExistence type="inferred from homology"/>
<dbReference type="Pfam" id="PF10410">
    <property type="entry name" value="DnaB_bind"/>
    <property type="match status" value="1"/>
</dbReference>
<dbReference type="EC" id="2.7.7.101" evidence="12"/>
<evidence type="ECO:0000256" key="5">
    <source>
        <dbReference type="ARBA" id="ARBA00022705"/>
    </source>
</evidence>
<feature type="compositionally biased region" description="Basic and acidic residues" evidence="13">
    <location>
        <begin position="440"/>
        <end position="483"/>
    </location>
</feature>
<name>A0ABQ3H2J1_9NEIS</name>
<evidence type="ECO:0000256" key="9">
    <source>
        <dbReference type="ARBA" id="ARBA00022842"/>
    </source>
</evidence>
<dbReference type="Pfam" id="PF08275">
    <property type="entry name" value="DNAG_N"/>
    <property type="match status" value="1"/>
</dbReference>
<keyword evidence="3 12" id="KW-0808">Transferase</keyword>
<dbReference type="Gene3D" id="3.90.980.10">
    <property type="entry name" value="DNA primase, catalytic core, N-terminal domain"/>
    <property type="match status" value="1"/>
</dbReference>
<dbReference type="InterPro" id="IPR050219">
    <property type="entry name" value="DnaG_primase"/>
</dbReference>
<dbReference type="PANTHER" id="PTHR30313:SF2">
    <property type="entry name" value="DNA PRIMASE"/>
    <property type="match status" value="1"/>
</dbReference>
<evidence type="ECO:0000256" key="3">
    <source>
        <dbReference type="ARBA" id="ARBA00022679"/>
    </source>
</evidence>
<dbReference type="NCBIfam" id="TIGR01391">
    <property type="entry name" value="dnaG"/>
    <property type="match status" value="1"/>
</dbReference>